<keyword evidence="11" id="KW-1185">Reference proteome</keyword>
<reference evidence="10 11" key="1">
    <citation type="journal article" date="2013" name="PLoS Genet.">
        <title>Distinctive expansion of potential virulence genes in the genome of the oomycete fish pathogen Saprolegnia parasitica.</title>
        <authorList>
            <person name="Jiang R.H."/>
            <person name="de Bruijn I."/>
            <person name="Haas B.J."/>
            <person name="Belmonte R."/>
            <person name="Lobach L."/>
            <person name="Christie J."/>
            <person name="van den Ackerveken G."/>
            <person name="Bottin A."/>
            <person name="Bulone V."/>
            <person name="Diaz-Moreno S.M."/>
            <person name="Dumas B."/>
            <person name="Fan L."/>
            <person name="Gaulin E."/>
            <person name="Govers F."/>
            <person name="Grenville-Briggs L.J."/>
            <person name="Horner N.R."/>
            <person name="Levin J.Z."/>
            <person name="Mammella M."/>
            <person name="Meijer H.J."/>
            <person name="Morris P."/>
            <person name="Nusbaum C."/>
            <person name="Oome S."/>
            <person name="Phillips A.J."/>
            <person name="van Rooyen D."/>
            <person name="Rzeszutek E."/>
            <person name="Saraiva M."/>
            <person name="Secombes C.J."/>
            <person name="Seidl M.F."/>
            <person name="Snel B."/>
            <person name="Stassen J.H."/>
            <person name="Sykes S."/>
            <person name="Tripathy S."/>
            <person name="van den Berg H."/>
            <person name="Vega-Arreguin J.C."/>
            <person name="Wawra S."/>
            <person name="Young S.K."/>
            <person name="Zeng Q."/>
            <person name="Dieguez-Uribeondo J."/>
            <person name="Russ C."/>
            <person name="Tyler B.M."/>
            <person name="van West P."/>
        </authorList>
    </citation>
    <scope>NUCLEOTIDE SEQUENCE [LARGE SCALE GENOMIC DNA]</scope>
    <source>
        <strain evidence="10 11">CBS 223.65</strain>
    </source>
</reference>
<evidence type="ECO:0000256" key="1">
    <source>
        <dbReference type="ARBA" id="ARBA00001971"/>
    </source>
</evidence>
<dbReference type="Proteomes" id="UP000030745">
    <property type="component" value="Unassembled WGS sequence"/>
</dbReference>
<dbReference type="OrthoDB" id="71115at2759"/>
<keyword evidence="7 9" id="KW-0503">Monooxygenase</keyword>
<dbReference type="GO" id="GO:0016705">
    <property type="term" value="F:oxidoreductase activity, acting on paired donors, with incorporation or reduction of molecular oxygen"/>
    <property type="evidence" value="ECO:0007669"/>
    <property type="project" value="InterPro"/>
</dbReference>
<dbReference type="InterPro" id="IPR002401">
    <property type="entry name" value="Cyt_P450_E_grp-I"/>
</dbReference>
<keyword evidence="6 8" id="KW-0408">Iron</keyword>
<dbReference type="PRINTS" id="PR00463">
    <property type="entry name" value="EP450I"/>
</dbReference>
<keyword evidence="4 8" id="KW-0479">Metal-binding</keyword>
<gene>
    <name evidence="10" type="ORF">SPRG_05930</name>
</gene>
<keyword evidence="5 9" id="KW-0560">Oxidoreductase</keyword>
<evidence type="ECO:0000256" key="9">
    <source>
        <dbReference type="RuleBase" id="RU000461"/>
    </source>
</evidence>
<dbReference type="Pfam" id="PF00067">
    <property type="entry name" value="p450"/>
    <property type="match status" value="1"/>
</dbReference>
<evidence type="ECO:0008006" key="12">
    <source>
        <dbReference type="Google" id="ProtNLM"/>
    </source>
</evidence>
<dbReference type="CDD" id="cd11054">
    <property type="entry name" value="CYP24A1-like"/>
    <property type="match status" value="1"/>
</dbReference>
<dbReference type="OMA" id="IPNIWVM"/>
<dbReference type="PANTHER" id="PTHR24279:SF120">
    <property type="entry name" value="CYTOCHROME P450"/>
    <property type="match status" value="1"/>
</dbReference>
<comment type="similarity">
    <text evidence="2 9">Belongs to the cytochrome P450 family.</text>
</comment>
<dbReference type="GeneID" id="24128303"/>
<evidence type="ECO:0000256" key="8">
    <source>
        <dbReference type="PIRSR" id="PIRSR602401-1"/>
    </source>
</evidence>
<dbReference type="SUPFAM" id="SSF48264">
    <property type="entry name" value="Cytochrome P450"/>
    <property type="match status" value="1"/>
</dbReference>
<dbReference type="PRINTS" id="PR00385">
    <property type="entry name" value="P450"/>
</dbReference>
<evidence type="ECO:0000256" key="2">
    <source>
        <dbReference type="ARBA" id="ARBA00010617"/>
    </source>
</evidence>
<protein>
    <recommendedName>
        <fullName evidence="12">Cytochrome P450</fullName>
    </recommendedName>
</protein>
<evidence type="ECO:0000256" key="7">
    <source>
        <dbReference type="ARBA" id="ARBA00023033"/>
    </source>
</evidence>
<dbReference type="VEuPathDB" id="FungiDB:SPRG_05930"/>
<evidence type="ECO:0000313" key="11">
    <source>
        <dbReference type="Proteomes" id="UP000030745"/>
    </source>
</evidence>
<feature type="binding site" description="axial binding residue" evidence="8">
    <location>
        <position position="440"/>
    </location>
    <ligand>
        <name>heme</name>
        <dbReference type="ChEBI" id="CHEBI:30413"/>
    </ligand>
    <ligandPart>
        <name>Fe</name>
        <dbReference type="ChEBI" id="CHEBI:18248"/>
    </ligandPart>
</feature>
<sequence length="495" mass="55489">MLRHAIGRRAKSTAARAWDDIPTAPEYGVGPFKSSGLYFFRKNGLRVTYERFQTLHRELGPIFKLRFAPFTPYLVSVADPDATALVCRTEGAMPQRHLFPAWTLYRQQRQWPMATSNTNEYAAWKKSRAGMSDNLLLMHNVPTWIGRIDDVAKDVVARLAAEAQNGSPVPVTNLMKAFALEAVSSLVFGKRMGCLSPNPSTPIPAAAQAFIDAVDGFFDTTQQLHIIPPEVPTWIYPFLPAYRAHAAHCDYIFDLGYELMRDKIASTDASPEPDLLGAFLERPELDERDAISLAIDVLFAGVDTTGNTLLWTMYCLATAPNGREMQARIRDEIGSGPIDETALGRLSYLRACVKETLRLYPSATPNQRYAGEDVTLAGYHVPKGTSVLMATYTMSRDPSIFEDPEVFAPERWLDREKKGADSRKQQAYSTLPFGIGARSCVGRRLAETEMYVLLAHILREMEIQWIPNETHPKGILRLLIVPDKPLSFRFQPWSS</sequence>
<dbReference type="KEGG" id="spar:SPRG_05930"/>
<keyword evidence="3 8" id="KW-0349">Heme</keyword>
<dbReference type="GO" id="GO:0020037">
    <property type="term" value="F:heme binding"/>
    <property type="evidence" value="ECO:0007669"/>
    <property type="project" value="InterPro"/>
</dbReference>
<dbReference type="InterPro" id="IPR001128">
    <property type="entry name" value="Cyt_P450"/>
</dbReference>
<dbReference type="GO" id="GO:0005506">
    <property type="term" value="F:iron ion binding"/>
    <property type="evidence" value="ECO:0007669"/>
    <property type="project" value="InterPro"/>
</dbReference>
<dbReference type="STRING" id="695850.A0A067CFW1"/>
<proteinExistence type="inferred from homology"/>
<name>A0A067CFW1_SAPPC</name>
<dbReference type="InterPro" id="IPR050479">
    <property type="entry name" value="CYP11_CYP27_families"/>
</dbReference>
<evidence type="ECO:0000313" key="10">
    <source>
        <dbReference type="EMBL" id="KDO29393.1"/>
    </source>
</evidence>
<evidence type="ECO:0000256" key="3">
    <source>
        <dbReference type="ARBA" id="ARBA00022617"/>
    </source>
</evidence>
<comment type="cofactor">
    <cofactor evidence="1 8">
        <name>heme</name>
        <dbReference type="ChEBI" id="CHEBI:30413"/>
    </cofactor>
</comment>
<dbReference type="InterPro" id="IPR036396">
    <property type="entry name" value="Cyt_P450_sf"/>
</dbReference>
<accession>A0A067CFW1</accession>
<dbReference type="RefSeq" id="XP_012199895.1">
    <property type="nucleotide sequence ID" value="XM_012344505.1"/>
</dbReference>
<dbReference type="InterPro" id="IPR017972">
    <property type="entry name" value="Cyt_P450_CS"/>
</dbReference>
<dbReference type="EMBL" id="KK583206">
    <property type="protein sequence ID" value="KDO29393.1"/>
    <property type="molecule type" value="Genomic_DNA"/>
</dbReference>
<dbReference type="GO" id="GO:0004497">
    <property type="term" value="F:monooxygenase activity"/>
    <property type="evidence" value="ECO:0007669"/>
    <property type="project" value="UniProtKB-KW"/>
</dbReference>
<dbReference type="Gene3D" id="1.10.630.10">
    <property type="entry name" value="Cytochrome P450"/>
    <property type="match status" value="1"/>
</dbReference>
<dbReference type="PANTHER" id="PTHR24279">
    <property type="entry name" value="CYTOCHROME P450"/>
    <property type="match status" value="1"/>
</dbReference>
<evidence type="ECO:0000256" key="6">
    <source>
        <dbReference type="ARBA" id="ARBA00023004"/>
    </source>
</evidence>
<evidence type="ECO:0000256" key="5">
    <source>
        <dbReference type="ARBA" id="ARBA00023002"/>
    </source>
</evidence>
<evidence type="ECO:0000256" key="4">
    <source>
        <dbReference type="ARBA" id="ARBA00022723"/>
    </source>
</evidence>
<organism evidence="10 11">
    <name type="scientific">Saprolegnia parasitica (strain CBS 223.65)</name>
    <dbReference type="NCBI Taxonomy" id="695850"/>
    <lineage>
        <taxon>Eukaryota</taxon>
        <taxon>Sar</taxon>
        <taxon>Stramenopiles</taxon>
        <taxon>Oomycota</taxon>
        <taxon>Saprolegniomycetes</taxon>
        <taxon>Saprolegniales</taxon>
        <taxon>Saprolegniaceae</taxon>
        <taxon>Saprolegnia</taxon>
    </lineage>
</organism>
<dbReference type="PROSITE" id="PS00086">
    <property type="entry name" value="CYTOCHROME_P450"/>
    <property type="match status" value="1"/>
</dbReference>
<dbReference type="AlphaFoldDB" id="A0A067CFW1"/>